<dbReference type="RefSeq" id="XP_025358542.1">
    <property type="nucleotide sequence ID" value="XM_025502061.1"/>
</dbReference>
<dbReference type="UniPathway" id="UPA00916">
    <property type="reaction ID" value="UER00889"/>
</dbReference>
<evidence type="ECO:0000256" key="9">
    <source>
        <dbReference type="HAMAP-Rule" id="MF_03215"/>
    </source>
</evidence>
<feature type="binding site" evidence="9">
    <location>
        <position position="281"/>
    </location>
    <ligand>
        <name>K(+)</name>
        <dbReference type="ChEBI" id="CHEBI:29103"/>
    </ligand>
</feature>
<keyword evidence="8 9" id="KW-0119">Carbohydrate metabolism</keyword>
<evidence type="ECO:0000256" key="7">
    <source>
        <dbReference type="ARBA" id="ARBA00022958"/>
    </source>
</evidence>
<organism evidence="11 12">
    <name type="scientific">Meira miltonrushii</name>
    <dbReference type="NCBI Taxonomy" id="1280837"/>
    <lineage>
        <taxon>Eukaryota</taxon>
        <taxon>Fungi</taxon>
        <taxon>Dikarya</taxon>
        <taxon>Basidiomycota</taxon>
        <taxon>Ustilaginomycotina</taxon>
        <taxon>Exobasidiomycetes</taxon>
        <taxon>Exobasidiales</taxon>
        <taxon>Brachybasidiaceae</taxon>
        <taxon>Meira</taxon>
    </lineage>
</organism>
<dbReference type="Pfam" id="PF00294">
    <property type="entry name" value="PfkB"/>
    <property type="match status" value="1"/>
</dbReference>
<dbReference type="Gene3D" id="3.40.1190.20">
    <property type="match status" value="1"/>
</dbReference>
<dbReference type="GO" id="GO:0005634">
    <property type="term" value="C:nucleus"/>
    <property type="evidence" value="ECO:0007669"/>
    <property type="project" value="UniProtKB-SubCell"/>
</dbReference>
<feature type="domain" description="Carbohydrate kinase PfkB" evidence="10">
    <location>
        <begin position="15"/>
        <end position="341"/>
    </location>
</feature>
<keyword evidence="5 9" id="KW-0067">ATP-binding</keyword>
<keyword evidence="4 9" id="KW-0418">Kinase</keyword>
<comment type="pathway">
    <text evidence="9">Carbohydrate metabolism; D-ribose degradation; D-ribose 5-phosphate from beta-D-ribopyranose: step 2/2.</text>
</comment>
<comment type="subcellular location">
    <subcellularLocation>
        <location evidence="9">Cytoplasm</location>
    </subcellularLocation>
    <subcellularLocation>
        <location evidence="9">Nucleus</location>
    </subcellularLocation>
</comment>
<dbReference type="FunCoup" id="A0A316VLA4">
    <property type="interactions" value="85"/>
</dbReference>
<keyword evidence="2 9" id="KW-0479">Metal-binding</keyword>
<dbReference type="SUPFAM" id="SSF53613">
    <property type="entry name" value="Ribokinase-like"/>
    <property type="match status" value="1"/>
</dbReference>
<comment type="catalytic activity">
    <reaction evidence="9">
        <text>D-ribose + ATP = D-ribose 5-phosphate + ADP + H(+)</text>
        <dbReference type="Rhea" id="RHEA:13697"/>
        <dbReference type="ChEBI" id="CHEBI:15378"/>
        <dbReference type="ChEBI" id="CHEBI:30616"/>
        <dbReference type="ChEBI" id="CHEBI:47013"/>
        <dbReference type="ChEBI" id="CHEBI:78346"/>
        <dbReference type="ChEBI" id="CHEBI:456216"/>
        <dbReference type="EC" id="2.7.1.15"/>
    </reaction>
</comment>
<dbReference type="InterPro" id="IPR011877">
    <property type="entry name" value="Ribokinase"/>
</dbReference>
<reference evidence="11 12" key="1">
    <citation type="journal article" date="2018" name="Mol. Biol. Evol.">
        <title>Broad Genomic Sampling Reveals a Smut Pathogenic Ancestry of the Fungal Clade Ustilaginomycotina.</title>
        <authorList>
            <person name="Kijpornyongpan T."/>
            <person name="Mondo S.J."/>
            <person name="Barry K."/>
            <person name="Sandor L."/>
            <person name="Lee J."/>
            <person name="Lipzen A."/>
            <person name="Pangilinan J."/>
            <person name="LaButti K."/>
            <person name="Hainaut M."/>
            <person name="Henrissat B."/>
            <person name="Grigoriev I.V."/>
            <person name="Spatafora J.W."/>
            <person name="Aime M.C."/>
        </authorList>
    </citation>
    <scope>NUCLEOTIDE SEQUENCE [LARGE SCALE GENOMIC DNA]</scope>
    <source>
        <strain evidence="11 12">MCA 3882</strain>
    </source>
</reference>
<feature type="binding site" evidence="9">
    <location>
        <position position="339"/>
    </location>
    <ligand>
        <name>K(+)</name>
        <dbReference type="ChEBI" id="CHEBI:29103"/>
    </ligand>
</feature>
<feature type="binding site" evidence="9">
    <location>
        <begin position="18"/>
        <end position="20"/>
    </location>
    <ligand>
        <name>substrate</name>
    </ligand>
</feature>
<feature type="binding site" evidence="9">
    <location>
        <position position="285"/>
    </location>
    <ligand>
        <name>substrate</name>
    </ligand>
</feature>
<feature type="binding site" evidence="9">
    <location>
        <position position="201"/>
    </location>
    <ligand>
        <name>ATP</name>
        <dbReference type="ChEBI" id="CHEBI:30616"/>
    </ligand>
</feature>
<dbReference type="OrthoDB" id="415590at2759"/>
<dbReference type="InterPro" id="IPR029056">
    <property type="entry name" value="Ribokinase-like"/>
</dbReference>
<comment type="function">
    <text evidence="9">Catalyzes the phosphorylation of ribose at O-5 in a reaction requiring ATP and magnesium. The resulting D-ribose-5-phosphate can then be used either for sythesis of nucleotides, histidine, and tryptophan, or as a component of the pentose phosphate pathway.</text>
</comment>
<dbReference type="EMBL" id="KZ819602">
    <property type="protein sequence ID" value="PWN38240.1"/>
    <property type="molecule type" value="Genomic_DNA"/>
</dbReference>
<feature type="binding site" evidence="9">
    <location>
        <position position="279"/>
    </location>
    <ligand>
        <name>K(+)</name>
        <dbReference type="ChEBI" id="CHEBI:29103"/>
    </ligand>
</feature>
<proteinExistence type="inferred from homology"/>
<dbReference type="GO" id="GO:0005524">
    <property type="term" value="F:ATP binding"/>
    <property type="evidence" value="ECO:0007669"/>
    <property type="project" value="UniProtKB-UniRule"/>
</dbReference>
<evidence type="ECO:0000259" key="10">
    <source>
        <dbReference type="Pfam" id="PF00294"/>
    </source>
</evidence>
<dbReference type="STRING" id="1280837.A0A316VLA4"/>
<name>A0A316VLA4_9BASI</name>
<dbReference type="Proteomes" id="UP000245771">
    <property type="component" value="Unassembled WGS sequence"/>
</dbReference>
<evidence type="ECO:0000313" key="12">
    <source>
        <dbReference type="Proteomes" id="UP000245771"/>
    </source>
</evidence>
<comment type="caution">
    <text evidence="9">Lacks conserved residue(s) required for the propagation of feature annotation.</text>
</comment>
<dbReference type="GO" id="GO:0046872">
    <property type="term" value="F:metal ion binding"/>
    <property type="evidence" value="ECO:0007669"/>
    <property type="project" value="UniProtKB-KW"/>
</dbReference>
<dbReference type="GeneID" id="37023842"/>
<gene>
    <name evidence="11" type="ORF">FA14DRAFT_24365</name>
</gene>
<evidence type="ECO:0000313" key="11">
    <source>
        <dbReference type="EMBL" id="PWN38240.1"/>
    </source>
</evidence>
<evidence type="ECO:0000256" key="2">
    <source>
        <dbReference type="ARBA" id="ARBA00022723"/>
    </source>
</evidence>
<feature type="binding site" evidence="9">
    <location>
        <begin position="46"/>
        <end position="50"/>
    </location>
    <ligand>
        <name>substrate</name>
    </ligand>
</feature>
<dbReference type="InterPro" id="IPR011611">
    <property type="entry name" value="PfkB_dom"/>
</dbReference>
<evidence type="ECO:0000256" key="5">
    <source>
        <dbReference type="ARBA" id="ARBA00022840"/>
    </source>
</evidence>
<comment type="subunit">
    <text evidence="9">Homodimer.</text>
</comment>
<protein>
    <recommendedName>
        <fullName evidence="9">Ribokinase</fullName>
        <shortName evidence="9">RK</shortName>
        <ecNumber evidence="9">2.7.1.15</ecNumber>
    </recommendedName>
</protein>
<feature type="binding site" evidence="9">
    <location>
        <begin position="239"/>
        <end position="244"/>
    </location>
    <ligand>
        <name>ATP</name>
        <dbReference type="ChEBI" id="CHEBI:30616"/>
    </ligand>
</feature>
<dbReference type="GO" id="GO:0005737">
    <property type="term" value="C:cytoplasm"/>
    <property type="evidence" value="ECO:0007669"/>
    <property type="project" value="UniProtKB-SubCell"/>
</dbReference>
<keyword evidence="9" id="KW-0963">Cytoplasm</keyword>
<dbReference type="PANTHER" id="PTHR10584">
    <property type="entry name" value="SUGAR KINASE"/>
    <property type="match status" value="1"/>
</dbReference>
<dbReference type="GO" id="GO:0004747">
    <property type="term" value="F:ribokinase activity"/>
    <property type="evidence" value="ECO:0007669"/>
    <property type="project" value="UniProtKB-UniRule"/>
</dbReference>
<sequence>MVAAKKHQSTCLVRSSINIDQMFAVPHVVRPGETLSSTEMQSRPGGKGANVSAAVALAGQKVIMSGAVGKDAEWPIDELDSRGVKTDKIQVFDSVPTGRAFIQVAKDGENSIVLLKGANFYPNEQADDPKKVFDSCASSHSPITHLILQNEIPLETTKAFLHHAHQQRETRCISVFNPSPMLVEEEVRKFAWNEVDVLIVNEGEGEDLLKALGTNAQGDVLDTLANVSQLKEVNYIVMTKGSRGSAAYVRPFKQDKSKVSQIQRTRIDVRASKPKQVVDTTGAGDTFAGNLVAGLMRLHDDQGEVEANEKKAIEAAQEVLRWAGAAAAMAVEKNGAMESIPRFEDVQKRGKELLG</sequence>
<dbReference type="HAMAP" id="MF_01987">
    <property type="entry name" value="Ribokinase"/>
    <property type="match status" value="1"/>
</dbReference>
<dbReference type="InterPro" id="IPR002139">
    <property type="entry name" value="Ribo/fructo_kinase"/>
</dbReference>
<dbReference type="PRINTS" id="PR00990">
    <property type="entry name" value="RIBOKINASE"/>
</dbReference>
<dbReference type="EC" id="2.7.1.15" evidence="9"/>
<feature type="binding site" evidence="9">
    <location>
        <position position="151"/>
    </location>
    <ligand>
        <name>substrate</name>
    </ligand>
</feature>
<comment type="activity regulation">
    <text evidence="9">Activated by a monovalent cation that binds near, but not in, the active site. The most likely occupant of the site in vivo is potassium. Ion binding induces a conformational change that may alter substrate affinity.</text>
</comment>
<keyword evidence="9" id="KW-0539">Nucleus</keyword>
<feature type="binding site" evidence="9">
    <location>
        <position position="335"/>
    </location>
    <ligand>
        <name>K(+)</name>
        <dbReference type="ChEBI" id="CHEBI:29103"/>
    </ligand>
</feature>
<dbReference type="InParanoid" id="A0A316VLA4"/>
<dbReference type="AlphaFoldDB" id="A0A316VLA4"/>
<keyword evidence="6 9" id="KW-0460">Magnesium</keyword>
<evidence type="ECO:0000256" key="1">
    <source>
        <dbReference type="ARBA" id="ARBA00022679"/>
    </source>
</evidence>
<dbReference type="PANTHER" id="PTHR10584:SF166">
    <property type="entry name" value="RIBOKINASE"/>
    <property type="match status" value="1"/>
</dbReference>
<comment type="cofactor">
    <cofactor evidence="9">
        <name>Mg(2+)</name>
        <dbReference type="ChEBI" id="CHEBI:18420"/>
    </cofactor>
    <text evidence="9">Requires a divalent cation, most likely magnesium in vivo, as an electrophilic catalyst to aid phosphoryl group transfer. It is the chelate of the metal and the nucleotide that is the actual substrate.</text>
</comment>
<keyword evidence="7 9" id="KW-0630">Potassium</keyword>
<feature type="active site" description="Proton acceptor" evidence="9">
    <location>
        <position position="285"/>
    </location>
</feature>
<dbReference type="CDD" id="cd01174">
    <property type="entry name" value="ribokinase"/>
    <property type="match status" value="1"/>
</dbReference>
<keyword evidence="3 9" id="KW-0547">Nucleotide-binding</keyword>
<evidence type="ECO:0000256" key="4">
    <source>
        <dbReference type="ARBA" id="ARBA00022777"/>
    </source>
</evidence>
<dbReference type="GO" id="GO:0019303">
    <property type="term" value="P:D-ribose catabolic process"/>
    <property type="evidence" value="ECO:0007669"/>
    <property type="project" value="UniProtKB-UniRule"/>
</dbReference>
<evidence type="ECO:0000256" key="6">
    <source>
        <dbReference type="ARBA" id="ARBA00022842"/>
    </source>
</evidence>
<evidence type="ECO:0000256" key="8">
    <source>
        <dbReference type="ARBA" id="ARBA00023277"/>
    </source>
</evidence>
<feature type="binding site" evidence="9">
    <location>
        <position position="333"/>
    </location>
    <ligand>
        <name>K(+)</name>
        <dbReference type="ChEBI" id="CHEBI:29103"/>
    </ligand>
</feature>
<evidence type="ECO:0000256" key="3">
    <source>
        <dbReference type="ARBA" id="ARBA00022741"/>
    </source>
</evidence>
<feature type="binding site" evidence="9">
    <location>
        <begin position="284"/>
        <end position="285"/>
    </location>
    <ligand>
        <name>ATP</name>
        <dbReference type="ChEBI" id="CHEBI:30616"/>
    </ligand>
</feature>
<keyword evidence="12" id="KW-1185">Reference proteome</keyword>
<feature type="binding site" evidence="9">
    <location>
        <position position="330"/>
    </location>
    <ligand>
        <name>K(+)</name>
        <dbReference type="ChEBI" id="CHEBI:29103"/>
    </ligand>
</feature>
<accession>A0A316VLA4</accession>
<keyword evidence="1 9" id="KW-0808">Transferase</keyword>
<comment type="similarity">
    <text evidence="9">Belongs to the carbohydrate kinase PfkB family. Ribokinase subfamily.</text>
</comment>